<feature type="compositionally biased region" description="Polar residues" evidence="1">
    <location>
        <begin position="44"/>
        <end position="63"/>
    </location>
</feature>
<dbReference type="PaxDb" id="3708-A0A078JGA2"/>
<sequence>MAPRKLKDDQLEEIRLMLEAFTPRLQAALQTSVTTALQTILQDQHNQRAAQGESPLNWQQHRSAQLDASDDEGLVENVFADHDHDQQGQRAVHHNERLNVQGDEHDHRANQPNLWETSFRSDIPEFHGTLNPEDFIDWLNTVEEILEFRQVPNDVRVFLVATRFKGRAIGLVATTQRV</sequence>
<feature type="region of interest" description="Disordered" evidence="1">
    <location>
        <begin position="44"/>
        <end position="64"/>
    </location>
</feature>
<dbReference type="OMA" id="HDEQTDA"/>
<gene>
    <name evidence="2" type="primary">BnaC09g53510D</name>
    <name evidence="2" type="ORF">GSBRNA2T00041118001</name>
</gene>
<dbReference type="Proteomes" id="UP000028999">
    <property type="component" value="Unassembled WGS sequence"/>
</dbReference>
<proteinExistence type="predicted"/>
<keyword evidence="3" id="KW-1185">Reference proteome</keyword>
<dbReference type="AlphaFoldDB" id="A0A078JGA2"/>
<organism evidence="2 3">
    <name type="scientific">Brassica napus</name>
    <name type="common">Rape</name>
    <dbReference type="NCBI Taxonomy" id="3708"/>
    <lineage>
        <taxon>Eukaryota</taxon>
        <taxon>Viridiplantae</taxon>
        <taxon>Streptophyta</taxon>
        <taxon>Embryophyta</taxon>
        <taxon>Tracheophyta</taxon>
        <taxon>Spermatophyta</taxon>
        <taxon>Magnoliopsida</taxon>
        <taxon>eudicotyledons</taxon>
        <taxon>Gunneridae</taxon>
        <taxon>Pentapetalae</taxon>
        <taxon>rosids</taxon>
        <taxon>malvids</taxon>
        <taxon>Brassicales</taxon>
        <taxon>Brassicaceae</taxon>
        <taxon>Brassiceae</taxon>
        <taxon>Brassica</taxon>
    </lineage>
</organism>
<evidence type="ECO:0000313" key="3">
    <source>
        <dbReference type="Proteomes" id="UP000028999"/>
    </source>
</evidence>
<evidence type="ECO:0000256" key="1">
    <source>
        <dbReference type="SAM" id="MobiDB-lite"/>
    </source>
</evidence>
<protein>
    <submittedName>
        <fullName evidence="2">BnaC09g53510D protein</fullName>
    </submittedName>
</protein>
<accession>A0A078JGA2</accession>
<name>A0A078JGA2_BRANA</name>
<dbReference type="EMBL" id="LK034445">
    <property type="protein sequence ID" value="CDY64332.1"/>
    <property type="molecule type" value="Genomic_DNA"/>
</dbReference>
<reference evidence="2 3" key="1">
    <citation type="journal article" date="2014" name="Science">
        <title>Plant genetics. Early allopolyploid evolution in the post-Neolithic Brassica napus oilseed genome.</title>
        <authorList>
            <person name="Chalhoub B."/>
            <person name="Denoeud F."/>
            <person name="Liu S."/>
            <person name="Parkin I.A."/>
            <person name="Tang H."/>
            <person name="Wang X."/>
            <person name="Chiquet J."/>
            <person name="Belcram H."/>
            <person name="Tong C."/>
            <person name="Samans B."/>
            <person name="Correa M."/>
            <person name="Da Silva C."/>
            <person name="Just J."/>
            <person name="Falentin C."/>
            <person name="Koh C.S."/>
            <person name="Le Clainche I."/>
            <person name="Bernard M."/>
            <person name="Bento P."/>
            <person name="Noel B."/>
            <person name="Labadie K."/>
            <person name="Alberti A."/>
            <person name="Charles M."/>
            <person name="Arnaud D."/>
            <person name="Guo H."/>
            <person name="Daviaud C."/>
            <person name="Alamery S."/>
            <person name="Jabbari K."/>
            <person name="Zhao M."/>
            <person name="Edger P.P."/>
            <person name="Chelaifa H."/>
            <person name="Tack D."/>
            <person name="Lassalle G."/>
            <person name="Mestiri I."/>
            <person name="Schnel N."/>
            <person name="Le Paslier M.C."/>
            <person name="Fan G."/>
            <person name="Renault V."/>
            <person name="Bayer P.E."/>
            <person name="Golicz A.A."/>
            <person name="Manoli S."/>
            <person name="Lee T.H."/>
            <person name="Thi V.H."/>
            <person name="Chalabi S."/>
            <person name="Hu Q."/>
            <person name="Fan C."/>
            <person name="Tollenaere R."/>
            <person name="Lu Y."/>
            <person name="Battail C."/>
            <person name="Shen J."/>
            <person name="Sidebottom C.H."/>
            <person name="Wang X."/>
            <person name="Canaguier A."/>
            <person name="Chauveau A."/>
            <person name="Berard A."/>
            <person name="Deniot G."/>
            <person name="Guan M."/>
            <person name="Liu Z."/>
            <person name="Sun F."/>
            <person name="Lim Y.P."/>
            <person name="Lyons E."/>
            <person name="Town C.D."/>
            <person name="Bancroft I."/>
            <person name="Wang X."/>
            <person name="Meng J."/>
            <person name="Ma J."/>
            <person name="Pires J.C."/>
            <person name="King G.J."/>
            <person name="Brunel D."/>
            <person name="Delourme R."/>
            <person name="Renard M."/>
            <person name="Aury J.M."/>
            <person name="Adams K.L."/>
            <person name="Batley J."/>
            <person name="Snowdon R.J."/>
            <person name="Tost J."/>
            <person name="Edwards D."/>
            <person name="Zhou Y."/>
            <person name="Hua W."/>
            <person name="Sharpe A.G."/>
            <person name="Paterson A.H."/>
            <person name="Guan C."/>
            <person name="Wincker P."/>
        </authorList>
    </citation>
    <scope>NUCLEOTIDE SEQUENCE [LARGE SCALE GENOMIC DNA]</scope>
    <source>
        <strain evidence="3">cv. Darmor-bzh</strain>
    </source>
</reference>
<evidence type="ECO:0000313" key="2">
    <source>
        <dbReference type="EMBL" id="CDY64332.1"/>
    </source>
</evidence>
<dbReference type="Gramene" id="CDY64332">
    <property type="protein sequence ID" value="CDY64332"/>
    <property type="gene ID" value="GSBRNA2T00041118001"/>
</dbReference>